<keyword evidence="2" id="KW-1003">Cell membrane</keyword>
<evidence type="ECO:0000256" key="2">
    <source>
        <dbReference type="ARBA" id="ARBA00022475"/>
    </source>
</evidence>
<comment type="subcellular location">
    <subcellularLocation>
        <location evidence="1">Cell membrane</location>
        <topology evidence="1">Multi-pass membrane protein</topology>
    </subcellularLocation>
</comment>
<feature type="domain" description="Glycosyltransferase 2-like" evidence="10">
    <location>
        <begin position="5"/>
        <end position="168"/>
    </location>
</feature>
<evidence type="ECO:0000256" key="1">
    <source>
        <dbReference type="ARBA" id="ARBA00004651"/>
    </source>
</evidence>
<dbReference type="Gene3D" id="3.90.550.10">
    <property type="entry name" value="Spore Coat Polysaccharide Biosynthesis Protein SpsA, Chain A"/>
    <property type="match status" value="1"/>
</dbReference>
<evidence type="ECO:0000256" key="4">
    <source>
        <dbReference type="ARBA" id="ARBA00022679"/>
    </source>
</evidence>
<dbReference type="CDD" id="cd04187">
    <property type="entry name" value="DPM1_like_bac"/>
    <property type="match status" value="1"/>
</dbReference>
<reference evidence="11 12" key="1">
    <citation type="submission" date="2019-07" db="EMBL/GenBank/DDBJ databases">
        <title>Litoreibacter alkalisoli sp. nov., isolated from saline-alkaline soil.</title>
        <authorList>
            <person name="Wang S."/>
            <person name="Xu L."/>
            <person name="Xing Y.-T."/>
            <person name="Sun J.-Q."/>
        </authorList>
    </citation>
    <scope>NUCLEOTIDE SEQUENCE [LARGE SCALE GENOMIC DNA]</scope>
    <source>
        <strain evidence="11 12">LN3S51</strain>
        <plasmid evidence="11 12">unnamed2</plasmid>
    </source>
</reference>
<evidence type="ECO:0000256" key="3">
    <source>
        <dbReference type="ARBA" id="ARBA00022676"/>
    </source>
</evidence>
<evidence type="ECO:0000256" key="6">
    <source>
        <dbReference type="ARBA" id="ARBA00022989"/>
    </source>
</evidence>
<dbReference type="Pfam" id="PF00535">
    <property type="entry name" value="Glycos_transf_2"/>
    <property type="match status" value="1"/>
</dbReference>
<name>A0A5B8IBV0_9RHOB</name>
<gene>
    <name evidence="11" type="ORF">FPZ52_14825</name>
</gene>
<proteinExistence type="inferred from homology"/>
<evidence type="ECO:0000256" key="9">
    <source>
        <dbReference type="SAM" id="Phobius"/>
    </source>
</evidence>
<dbReference type="AlphaFoldDB" id="A0A5B8IBV0"/>
<evidence type="ECO:0000259" key="10">
    <source>
        <dbReference type="Pfam" id="PF00535"/>
    </source>
</evidence>
<organism evidence="11 12">
    <name type="scientific">Qingshengfaniella alkalisoli</name>
    <dbReference type="NCBI Taxonomy" id="2599296"/>
    <lineage>
        <taxon>Bacteria</taxon>
        <taxon>Pseudomonadati</taxon>
        <taxon>Pseudomonadota</taxon>
        <taxon>Alphaproteobacteria</taxon>
        <taxon>Rhodobacterales</taxon>
        <taxon>Paracoccaceae</taxon>
        <taxon>Qingshengfaniella</taxon>
    </lineage>
</organism>
<dbReference type="GO" id="GO:0016757">
    <property type="term" value="F:glycosyltransferase activity"/>
    <property type="evidence" value="ECO:0007669"/>
    <property type="project" value="UniProtKB-KW"/>
</dbReference>
<feature type="transmembrane region" description="Helical" evidence="9">
    <location>
        <begin position="262"/>
        <end position="283"/>
    </location>
</feature>
<evidence type="ECO:0000256" key="5">
    <source>
        <dbReference type="ARBA" id="ARBA00022692"/>
    </source>
</evidence>
<dbReference type="EMBL" id="CP042263">
    <property type="protein sequence ID" value="QDY70966.1"/>
    <property type="molecule type" value="Genomic_DNA"/>
</dbReference>
<keyword evidence="12" id="KW-1185">Reference proteome</keyword>
<comment type="similarity">
    <text evidence="8">Belongs to the glycosyltransferase 2 family. GtrB subfamily.</text>
</comment>
<accession>A0A5B8IBV0</accession>
<feature type="transmembrane region" description="Helical" evidence="9">
    <location>
        <begin position="229"/>
        <end position="250"/>
    </location>
</feature>
<sequence>MPDISIIVPVLNEEKSIGLFLDTVHPILGDMAFDYEIIFVDDGSTDATSAVIHAAHESDPSVKLVRLSRNFGKEAALTAGLDFSSGEAVIPMDVDLQDPPELIVEFVRLWRDGFDVVFGQRVARHSDTGSKRISAGLFYRLFNHVAAHPIDENAGDYRLMSRKVVNDILKLRERNRFMKGLFSWVGYKSAAVPYERPARAAGETKFSYWKLWNFALDGITSFSTVPLRIWTYIGGAVALGAMFYTAIILARTLIFGRDVPGYASLMVVILTLGAVQLISLGIIGEYLGRLYVEVKQRPIYLVGATTGLEPENAQEQHVASQMNTAETVSLKNVVAGRS</sequence>
<dbReference type="InterPro" id="IPR050256">
    <property type="entry name" value="Glycosyltransferase_2"/>
</dbReference>
<keyword evidence="6 9" id="KW-1133">Transmembrane helix</keyword>
<dbReference type="InterPro" id="IPR029044">
    <property type="entry name" value="Nucleotide-diphossugar_trans"/>
</dbReference>
<dbReference type="PANTHER" id="PTHR48090:SF1">
    <property type="entry name" value="PROPHAGE BACTOPRENOL GLUCOSYL TRANSFERASE HOMOLOG"/>
    <property type="match status" value="1"/>
</dbReference>
<keyword evidence="7 9" id="KW-0472">Membrane</keyword>
<dbReference type="SUPFAM" id="SSF53448">
    <property type="entry name" value="Nucleotide-diphospho-sugar transferases"/>
    <property type="match status" value="1"/>
</dbReference>
<dbReference type="Proteomes" id="UP000318483">
    <property type="component" value="Plasmid unnamed2"/>
</dbReference>
<keyword evidence="3" id="KW-0328">Glycosyltransferase</keyword>
<evidence type="ECO:0000256" key="8">
    <source>
        <dbReference type="ARBA" id="ARBA00038152"/>
    </source>
</evidence>
<keyword evidence="11" id="KW-0614">Plasmid</keyword>
<keyword evidence="5 9" id="KW-0812">Transmembrane</keyword>
<evidence type="ECO:0000256" key="7">
    <source>
        <dbReference type="ARBA" id="ARBA00023136"/>
    </source>
</evidence>
<protein>
    <submittedName>
        <fullName evidence="11">Glycosyltransferase family 2 protein</fullName>
    </submittedName>
</protein>
<keyword evidence="4 11" id="KW-0808">Transferase</keyword>
<dbReference type="PANTHER" id="PTHR48090">
    <property type="entry name" value="UNDECAPRENYL-PHOSPHATE 4-DEOXY-4-FORMAMIDO-L-ARABINOSE TRANSFERASE-RELATED"/>
    <property type="match status" value="1"/>
</dbReference>
<dbReference type="FunFam" id="3.90.550.10:FF:000079">
    <property type="entry name" value="Probable glycosyl transferase"/>
    <property type="match status" value="1"/>
</dbReference>
<dbReference type="KEGG" id="lit:FPZ52_14825"/>
<dbReference type="InterPro" id="IPR001173">
    <property type="entry name" value="Glyco_trans_2-like"/>
</dbReference>
<dbReference type="RefSeq" id="WP_146366382.1">
    <property type="nucleotide sequence ID" value="NZ_CP042263.1"/>
</dbReference>
<dbReference type="GO" id="GO:0005886">
    <property type="term" value="C:plasma membrane"/>
    <property type="evidence" value="ECO:0007669"/>
    <property type="project" value="UniProtKB-SubCell"/>
</dbReference>
<geneLocation type="plasmid" evidence="11 12">
    <name>unnamed2</name>
</geneLocation>
<dbReference type="OrthoDB" id="9807795at2"/>
<evidence type="ECO:0000313" key="12">
    <source>
        <dbReference type="Proteomes" id="UP000318483"/>
    </source>
</evidence>
<evidence type="ECO:0000313" key="11">
    <source>
        <dbReference type="EMBL" id="QDY70966.1"/>
    </source>
</evidence>